<organism evidence="4 5">
    <name type="scientific">Dissophora globulifera</name>
    <dbReference type="NCBI Taxonomy" id="979702"/>
    <lineage>
        <taxon>Eukaryota</taxon>
        <taxon>Fungi</taxon>
        <taxon>Fungi incertae sedis</taxon>
        <taxon>Mucoromycota</taxon>
        <taxon>Mortierellomycotina</taxon>
        <taxon>Mortierellomycetes</taxon>
        <taxon>Mortierellales</taxon>
        <taxon>Mortierellaceae</taxon>
        <taxon>Dissophora</taxon>
    </lineage>
</organism>
<name>A0A9P6R566_9FUNG</name>
<dbReference type="Gene3D" id="3.40.50.1010">
    <property type="entry name" value="5'-nuclease"/>
    <property type="match status" value="1"/>
</dbReference>
<dbReference type="InterPro" id="IPR029060">
    <property type="entry name" value="PIN-like_dom_sf"/>
</dbReference>
<dbReference type="InterPro" id="IPR006084">
    <property type="entry name" value="XPG/Rad2"/>
</dbReference>
<feature type="region of interest" description="Disordered" evidence="2">
    <location>
        <begin position="307"/>
        <end position="411"/>
    </location>
</feature>
<dbReference type="Pfam" id="PF07282">
    <property type="entry name" value="Cas12f1-like_TNB"/>
    <property type="match status" value="1"/>
</dbReference>
<dbReference type="EMBL" id="JAAAIP010000919">
    <property type="protein sequence ID" value="KAG0311467.1"/>
    <property type="molecule type" value="Genomic_DNA"/>
</dbReference>
<keyword evidence="1" id="KW-0238">DNA-binding</keyword>
<feature type="region of interest" description="Disordered" evidence="2">
    <location>
        <begin position="569"/>
        <end position="592"/>
    </location>
</feature>
<feature type="compositionally biased region" description="Acidic residues" evidence="2">
    <location>
        <begin position="583"/>
        <end position="592"/>
    </location>
</feature>
<dbReference type="SUPFAM" id="SSF88723">
    <property type="entry name" value="PIN domain-like"/>
    <property type="match status" value="1"/>
</dbReference>
<dbReference type="OrthoDB" id="2396933at2759"/>
<keyword evidence="5" id="KW-1185">Reference proteome</keyword>
<feature type="region of interest" description="Disordered" evidence="2">
    <location>
        <begin position="1241"/>
        <end position="1300"/>
    </location>
</feature>
<dbReference type="GO" id="GO:0003677">
    <property type="term" value="F:DNA binding"/>
    <property type="evidence" value="ECO:0007669"/>
    <property type="project" value="UniProtKB-KW"/>
</dbReference>
<comment type="caution">
    <text evidence="4">The sequence shown here is derived from an EMBL/GenBank/DDBJ whole genome shotgun (WGS) entry which is preliminary data.</text>
</comment>
<dbReference type="InterPro" id="IPR010095">
    <property type="entry name" value="Cas12f1-like_TNB"/>
</dbReference>
<feature type="compositionally biased region" description="Low complexity" evidence="2">
    <location>
        <begin position="1246"/>
        <end position="1272"/>
    </location>
</feature>
<feature type="compositionally biased region" description="Basic residues" evidence="2">
    <location>
        <begin position="339"/>
        <end position="357"/>
    </location>
</feature>
<evidence type="ECO:0000256" key="2">
    <source>
        <dbReference type="SAM" id="MobiDB-lite"/>
    </source>
</evidence>
<evidence type="ECO:0000313" key="4">
    <source>
        <dbReference type="EMBL" id="KAG0311467.1"/>
    </source>
</evidence>
<feature type="region of interest" description="Disordered" evidence="2">
    <location>
        <begin position="518"/>
        <end position="546"/>
    </location>
</feature>
<evidence type="ECO:0000256" key="1">
    <source>
        <dbReference type="ARBA" id="ARBA00023125"/>
    </source>
</evidence>
<feature type="domain" description="Cas12f1-like TNB" evidence="3">
    <location>
        <begin position="1146"/>
        <end position="1208"/>
    </location>
</feature>
<protein>
    <recommendedName>
        <fullName evidence="3">Cas12f1-like TNB domain-containing protein</fullName>
    </recommendedName>
</protein>
<reference evidence="4" key="1">
    <citation type="journal article" date="2020" name="Fungal Divers.">
        <title>Resolving the Mortierellaceae phylogeny through synthesis of multi-gene phylogenetics and phylogenomics.</title>
        <authorList>
            <person name="Vandepol N."/>
            <person name="Liber J."/>
            <person name="Desiro A."/>
            <person name="Na H."/>
            <person name="Kennedy M."/>
            <person name="Barry K."/>
            <person name="Grigoriev I.V."/>
            <person name="Miller A.N."/>
            <person name="O'Donnell K."/>
            <person name="Stajich J.E."/>
            <person name="Bonito G."/>
        </authorList>
    </citation>
    <scope>NUCLEOTIDE SEQUENCE</scope>
    <source>
        <strain evidence="4">REB-010B</strain>
    </source>
</reference>
<proteinExistence type="predicted"/>
<gene>
    <name evidence="4" type="ORF">BGZ99_010132</name>
</gene>
<sequence>MLQKEIERFGSKDIMILYIDGPQAEEKRSTAEVREAGRQKALDGVKASIDAFETRIESGLSIRKQHFVDVKKGLGASFYWCVESRENFAEYMRSLGWTVKVCITEADVAMAQDARPGDVIISSDSDMLGYASIVTLWRPVSRNLILVYFLPDLLATIGLSRIQLTALAVVSRNDYQRNIYSLGPATNFGIIKAIGDRPGSREIVLAYLTDGKVVTRNTHQETFADSIRVFVEYRQTQIEPVVLQPPSQKVFKALQQRFKDLCIKRDSLKETQVQRTIPSQENIIRVRKPRSFNRYRTVESPILVSRSSPLQAAPVPQEHDTPLVTSQQDDSHPPLNRTRIPRNRARFSFKERTRKKVHDPPPKMKQFYAKPYKTPPEAPDNQTSTSASKAKSEKDSTIIKKPPGTKGKNGFVRSMAWYHPTVTLETGTLHANTKRVFIPPSAPALIKPTTATPGPSMPVTATPAPSTTDLDRPALQRLVMECLQEAPHLAAGVKREAQRLIGQFVEAMSKKMDAAEMRVMAEPQSSTESKTEADRVRKQEVASRRDAISDDERRILDFLCVRIKLKKGDDEDEGDCENSNTEDNSDVDDKDETDSNRFLKAFLTFLYSGNYPEVKGQKTVESLLTKDTGVIPTVNLLIDWLVSGKFYNPPRKRGAINVTIPFPPANLVRSVSVQLASELQKIYKNGTYDLHKKAEAMKKKGTLGATVDIQIREEMSAVENFLHLNKLTNNGRRIVPFTSSKQPFISFSERELAVFFWKQSLLRERLKELARQDDTHMTSVDDLARWISGKDPGYIIKHFICDVAPQGLTSRQRRKAGHRAAVRLLSLNEIGAHLDIVKDKSLDPMQYKERGYALRGSIRTDGFRIQLLAFKLRELQAVRYRRLPENRLPPRLTSTVGGTNYYLQEIRNVITCKEDTERFWPGTSVEDIKTLTFDGGQACVFGAFAHLPAELSTKSKGKAPVRNDVPMEDVMVINRQTAVGAVVQDSALPNTAQESTTSAPVMSPRPVFFNLAVKSKAVYQPNFRFRRWLEGEKEVVPDGEQESVSQIESHLPPLKGQGASVINYVKELQKVEERLLDFYGGSDNRYKKHHWDMERARHAEYQLIAEQLFNIVGGSSGRQRDPSNPFLIAVGLGQFSTRSGLTSLHSSFLGYFIQMARSLNYMVVGVNEYYSSKRCPGCEQFVAQVDMRRFYCTNCHVYHHRDVMAAENMANVVRGYLVHQERPDYLQPVAADGSLPWKAKCNSGPSTRSSNATTTTATGSTSSTATSSTTNSVNPAKGCRKRTATTSSVDQQKPEKSSRN</sequence>
<feature type="region of interest" description="Disordered" evidence="2">
    <location>
        <begin position="448"/>
        <end position="468"/>
    </location>
</feature>
<dbReference type="PANTHER" id="PTHR11081">
    <property type="entry name" value="FLAP ENDONUCLEASE FAMILY MEMBER"/>
    <property type="match status" value="1"/>
</dbReference>
<feature type="compositionally biased region" description="Basic and acidic residues" evidence="2">
    <location>
        <begin position="529"/>
        <end position="546"/>
    </location>
</feature>
<evidence type="ECO:0000259" key="3">
    <source>
        <dbReference type="Pfam" id="PF07282"/>
    </source>
</evidence>
<accession>A0A9P6R566</accession>
<dbReference type="Proteomes" id="UP000738325">
    <property type="component" value="Unassembled WGS sequence"/>
</dbReference>
<evidence type="ECO:0000313" key="5">
    <source>
        <dbReference type="Proteomes" id="UP000738325"/>
    </source>
</evidence>